<sequence length="115" mass="12936">MSKKYLPSEFKQTAKFGAVKSVPNAAGVNIPKFAELFTLHYRPVRRTQNQTYLAKQSGLDDTVNICIRHNPKVTEKLQVEIRGTKYDIVTISPDESTGFGKYDFLTLRAKKKVGG</sequence>
<evidence type="ECO:0000313" key="2">
    <source>
        <dbReference type="Proteomes" id="UP000284046"/>
    </source>
</evidence>
<reference evidence="1 2" key="1">
    <citation type="submission" date="2018-08" db="EMBL/GenBank/DDBJ databases">
        <title>A genome reference for cultivated species of the human gut microbiota.</title>
        <authorList>
            <person name="Zou Y."/>
            <person name="Xue W."/>
            <person name="Luo G."/>
        </authorList>
    </citation>
    <scope>NUCLEOTIDE SEQUENCE [LARGE SCALE GENOMIC DNA]</scope>
    <source>
        <strain evidence="1 2">AF18-38</strain>
    </source>
</reference>
<dbReference type="Pfam" id="PF05521">
    <property type="entry name" value="Phage_HCP"/>
    <property type="match status" value="1"/>
</dbReference>
<dbReference type="AlphaFoldDB" id="A0A412PKL1"/>
<dbReference type="EMBL" id="QRWZ01000023">
    <property type="protein sequence ID" value="RGT59011.1"/>
    <property type="molecule type" value="Genomic_DNA"/>
</dbReference>
<comment type="caution">
    <text evidence="1">The sequence shown here is derived from an EMBL/GenBank/DDBJ whole genome shotgun (WGS) entry which is preliminary data.</text>
</comment>
<evidence type="ECO:0000313" key="1">
    <source>
        <dbReference type="EMBL" id="RGT59011.1"/>
    </source>
</evidence>
<dbReference type="NCBIfam" id="TIGR01563">
    <property type="entry name" value="gp16_SPP1"/>
    <property type="match status" value="1"/>
</dbReference>
<gene>
    <name evidence="1" type="ORF">DWX18_10560</name>
</gene>
<accession>A0A412PKL1</accession>
<dbReference type="InterPro" id="IPR038666">
    <property type="entry name" value="SSP1_head-tail_sf"/>
</dbReference>
<dbReference type="InterPro" id="IPR008767">
    <property type="entry name" value="Phage_SPP1_head-tail_adaptor"/>
</dbReference>
<protein>
    <submittedName>
        <fullName evidence="1">Head-tail adaptor protein</fullName>
    </submittedName>
</protein>
<dbReference type="Gene3D" id="2.40.10.270">
    <property type="entry name" value="Bacteriophage SPP1 head-tail adaptor protein"/>
    <property type="match status" value="1"/>
</dbReference>
<proteinExistence type="predicted"/>
<dbReference type="RefSeq" id="WP_118138972.1">
    <property type="nucleotide sequence ID" value="NZ_CP118029.1"/>
</dbReference>
<dbReference type="Proteomes" id="UP000284046">
    <property type="component" value="Unassembled WGS sequence"/>
</dbReference>
<name>A0A412PKL1_STRAP</name>
<organism evidence="1 2">
    <name type="scientific">Streptococcus anginosus</name>
    <dbReference type="NCBI Taxonomy" id="1328"/>
    <lineage>
        <taxon>Bacteria</taxon>
        <taxon>Bacillati</taxon>
        <taxon>Bacillota</taxon>
        <taxon>Bacilli</taxon>
        <taxon>Lactobacillales</taxon>
        <taxon>Streptococcaceae</taxon>
        <taxon>Streptococcus</taxon>
        <taxon>Streptococcus anginosus group</taxon>
    </lineage>
</organism>